<organism evidence="1 2">
    <name type="scientific">Penicillium canescens</name>
    <dbReference type="NCBI Taxonomy" id="5083"/>
    <lineage>
        <taxon>Eukaryota</taxon>
        <taxon>Fungi</taxon>
        <taxon>Dikarya</taxon>
        <taxon>Ascomycota</taxon>
        <taxon>Pezizomycotina</taxon>
        <taxon>Eurotiomycetes</taxon>
        <taxon>Eurotiomycetidae</taxon>
        <taxon>Eurotiales</taxon>
        <taxon>Aspergillaceae</taxon>
        <taxon>Penicillium</taxon>
    </lineage>
</organism>
<dbReference type="EMBL" id="JAQJZL010000005">
    <property type="protein sequence ID" value="KAJ6041533.1"/>
    <property type="molecule type" value="Genomic_DNA"/>
</dbReference>
<reference evidence="1" key="1">
    <citation type="journal article" date="2023" name="IMA Fungus">
        <title>Comparative genomic study of the Penicillium genus elucidates a diverse pangenome and 15 lateral gene transfer events.</title>
        <authorList>
            <person name="Petersen C."/>
            <person name="Sorensen T."/>
            <person name="Nielsen M.R."/>
            <person name="Sondergaard T.E."/>
            <person name="Sorensen J.L."/>
            <person name="Fitzpatrick D.A."/>
            <person name="Frisvad J.C."/>
            <person name="Nielsen K.L."/>
        </authorList>
    </citation>
    <scope>NUCLEOTIDE SEQUENCE</scope>
    <source>
        <strain evidence="1">IBT 15450</strain>
    </source>
</reference>
<reference evidence="1" key="2">
    <citation type="submission" date="2023-01" db="EMBL/GenBank/DDBJ databases">
        <authorList>
            <person name="Petersen C."/>
        </authorList>
    </citation>
    <scope>NUCLEOTIDE SEQUENCE</scope>
    <source>
        <strain evidence="1">IBT 15450</strain>
    </source>
</reference>
<gene>
    <name evidence="1" type="ORF">N7460_006923</name>
</gene>
<sequence length="114" mass="12613">MAALRAQILENVEFLLGSDKTFQVITGVVYIFSRRTGENTPYIRCIVVEVNPADGTFQRHLIGGARQFLDDAMSSLLLKTASQIEKKLAQALQEDTAMENSDLVVKGLLGWRAV</sequence>
<dbReference type="Proteomes" id="UP001219568">
    <property type="component" value="Unassembled WGS sequence"/>
</dbReference>
<dbReference type="AlphaFoldDB" id="A0AAD6N8H2"/>
<proteinExistence type="predicted"/>
<evidence type="ECO:0000313" key="1">
    <source>
        <dbReference type="EMBL" id="KAJ6041533.1"/>
    </source>
</evidence>
<comment type="caution">
    <text evidence="1">The sequence shown here is derived from an EMBL/GenBank/DDBJ whole genome shotgun (WGS) entry which is preliminary data.</text>
</comment>
<accession>A0AAD6N8H2</accession>
<name>A0AAD6N8H2_PENCN</name>
<protein>
    <submittedName>
        <fullName evidence="1">Uncharacterized protein</fullName>
    </submittedName>
</protein>
<evidence type="ECO:0000313" key="2">
    <source>
        <dbReference type="Proteomes" id="UP001219568"/>
    </source>
</evidence>
<keyword evidence="2" id="KW-1185">Reference proteome</keyword>